<feature type="domain" description="Gene product 88" evidence="1">
    <location>
        <begin position="3"/>
        <end position="56"/>
    </location>
</feature>
<feature type="non-terminal residue" evidence="2">
    <location>
        <position position="57"/>
    </location>
</feature>
<comment type="caution">
    <text evidence="2">The sequence shown here is derived from an EMBL/GenBank/DDBJ whole genome shotgun (WGS) entry which is preliminary data.</text>
</comment>
<dbReference type="InterPro" id="IPR020290">
    <property type="entry name" value="Gp88"/>
</dbReference>
<organism evidence="2">
    <name type="scientific">marine sediment metagenome</name>
    <dbReference type="NCBI Taxonomy" id="412755"/>
    <lineage>
        <taxon>unclassified sequences</taxon>
        <taxon>metagenomes</taxon>
        <taxon>ecological metagenomes</taxon>
    </lineage>
</organism>
<name>X1T2C9_9ZZZZ</name>
<reference evidence="2" key="1">
    <citation type="journal article" date="2014" name="Front. Microbiol.">
        <title>High frequency of phylogenetically diverse reductive dehalogenase-homologous genes in deep subseafloor sedimentary metagenomes.</title>
        <authorList>
            <person name="Kawai M."/>
            <person name="Futagami T."/>
            <person name="Toyoda A."/>
            <person name="Takaki Y."/>
            <person name="Nishi S."/>
            <person name="Hori S."/>
            <person name="Arai W."/>
            <person name="Tsubouchi T."/>
            <person name="Morono Y."/>
            <person name="Uchiyama I."/>
            <person name="Ito T."/>
            <person name="Fujiyama A."/>
            <person name="Inagaki F."/>
            <person name="Takami H."/>
        </authorList>
    </citation>
    <scope>NUCLEOTIDE SEQUENCE</scope>
    <source>
        <strain evidence="2">Expedition CK06-06</strain>
    </source>
</reference>
<proteinExistence type="predicted"/>
<evidence type="ECO:0000259" key="1">
    <source>
        <dbReference type="Pfam" id="PF17338"/>
    </source>
</evidence>
<gene>
    <name evidence="2" type="ORF">S12H4_23143</name>
</gene>
<accession>X1T2C9</accession>
<dbReference type="AlphaFoldDB" id="X1T2C9"/>
<dbReference type="EMBL" id="BARW01012220">
    <property type="protein sequence ID" value="GAI81775.1"/>
    <property type="molecule type" value="Genomic_DNA"/>
</dbReference>
<protein>
    <recommendedName>
        <fullName evidence="1">Gene product 88 domain-containing protein</fullName>
    </recommendedName>
</protein>
<evidence type="ECO:0000313" key="2">
    <source>
        <dbReference type="EMBL" id="GAI81775.1"/>
    </source>
</evidence>
<dbReference type="Pfam" id="PF17338">
    <property type="entry name" value="GP88"/>
    <property type="match status" value="1"/>
</dbReference>
<sequence>MREIYQNNLQASKQPDFVDRIVCEILKTNAKVFRLHVVGDFYNAKYVESWLEIADRL</sequence>